<accession>A0ABS1E4D4</accession>
<keyword evidence="4" id="KW-1185">Reference proteome</keyword>
<proteinExistence type="predicted"/>
<name>A0ABS1E4D4_9GAMM</name>
<dbReference type="Proteomes" id="UP000738126">
    <property type="component" value="Unassembled WGS sequence"/>
</dbReference>
<dbReference type="EMBL" id="NRSH01000053">
    <property type="protein sequence ID" value="MBK1726603.1"/>
    <property type="molecule type" value="Genomic_DNA"/>
</dbReference>
<dbReference type="NCBIfam" id="TIGR02595">
    <property type="entry name" value="PEP_CTERM"/>
    <property type="match status" value="1"/>
</dbReference>
<dbReference type="InterPro" id="IPR013424">
    <property type="entry name" value="Ice-binding_C"/>
</dbReference>
<protein>
    <recommendedName>
        <fullName evidence="2">Ice-binding protein C-terminal domain-containing protein</fullName>
    </recommendedName>
</protein>
<evidence type="ECO:0000256" key="1">
    <source>
        <dbReference type="SAM" id="SignalP"/>
    </source>
</evidence>
<organism evidence="3 4">
    <name type="scientific">Halorhodospira neutriphila</name>
    <dbReference type="NCBI Taxonomy" id="168379"/>
    <lineage>
        <taxon>Bacteria</taxon>
        <taxon>Pseudomonadati</taxon>
        <taxon>Pseudomonadota</taxon>
        <taxon>Gammaproteobacteria</taxon>
        <taxon>Chromatiales</taxon>
        <taxon>Ectothiorhodospiraceae</taxon>
        <taxon>Halorhodospira</taxon>
    </lineage>
</organism>
<evidence type="ECO:0000313" key="3">
    <source>
        <dbReference type="EMBL" id="MBK1726603.1"/>
    </source>
</evidence>
<evidence type="ECO:0000259" key="2">
    <source>
        <dbReference type="Pfam" id="PF07589"/>
    </source>
</evidence>
<dbReference type="RefSeq" id="WP_200257946.1">
    <property type="nucleotide sequence ID" value="NZ_NRSH01000053.1"/>
</dbReference>
<keyword evidence="1" id="KW-0732">Signal</keyword>
<feature type="signal peptide" evidence="1">
    <location>
        <begin position="1"/>
        <end position="26"/>
    </location>
</feature>
<dbReference type="Pfam" id="PF07589">
    <property type="entry name" value="PEP-CTERM"/>
    <property type="match status" value="1"/>
</dbReference>
<sequence>MRSRVHAICASAALGIGALGASAASAVTVDGVTWDSTQPTDLTIQALNLRENVVQNEGDILNGAGLVGSINEQTNFCADCQLTFRFDDYELNRIGPSVDDERRLAFTGGTIDFYVDNTSSFQAGDPSTWAQGDLWLSLEGVNHTRGSFFGGEEPGTLFTLLQGTLLEPQDESSGFGLLNVTGGPAADVIARNATDRVDVDGNPADLALNSEFFFNQDLADSEYPITGTASIRGETQVPEPGSLALLGLGLVTLGYVGYRRQNGVRVRMAAA</sequence>
<feature type="domain" description="Ice-binding protein C-terminal" evidence="2">
    <location>
        <begin position="236"/>
        <end position="260"/>
    </location>
</feature>
<evidence type="ECO:0000313" key="4">
    <source>
        <dbReference type="Proteomes" id="UP000738126"/>
    </source>
</evidence>
<gene>
    <name evidence="3" type="ORF">CKO13_06105</name>
</gene>
<feature type="chain" id="PRO_5045089371" description="Ice-binding protein C-terminal domain-containing protein" evidence="1">
    <location>
        <begin position="27"/>
        <end position="271"/>
    </location>
</feature>
<comment type="caution">
    <text evidence="3">The sequence shown here is derived from an EMBL/GenBank/DDBJ whole genome shotgun (WGS) entry which is preliminary data.</text>
</comment>
<reference evidence="3 4" key="1">
    <citation type="journal article" date="2020" name="Microorganisms">
        <title>Osmotic Adaptation and Compatible Solute Biosynthesis of Phototrophic Bacteria as Revealed from Genome Analyses.</title>
        <authorList>
            <person name="Imhoff J.F."/>
            <person name="Rahn T."/>
            <person name="Kunzel S."/>
            <person name="Keller A."/>
            <person name="Neulinger S.C."/>
        </authorList>
    </citation>
    <scope>NUCLEOTIDE SEQUENCE [LARGE SCALE GENOMIC DNA]</scope>
    <source>
        <strain evidence="3 4">DSM 15116</strain>
    </source>
</reference>